<evidence type="ECO:0000256" key="2">
    <source>
        <dbReference type="ARBA" id="ARBA00022448"/>
    </source>
</evidence>
<feature type="transmembrane region" description="Helical" evidence="7">
    <location>
        <begin position="415"/>
        <end position="433"/>
    </location>
</feature>
<evidence type="ECO:0000256" key="3">
    <source>
        <dbReference type="ARBA" id="ARBA00022692"/>
    </source>
</evidence>
<feature type="transmembrane region" description="Helical" evidence="7">
    <location>
        <begin position="382"/>
        <end position="403"/>
    </location>
</feature>
<feature type="transmembrane region" description="Helical" evidence="7">
    <location>
        <begin position="477"/>
        <end position="496"/>
    </location>
</feature>
<feature type="region of interest" description="Disordered" evidence="6">
    <location>
        <begin position="1"/>
        <end position="25"/>
    </location>
</feature>
<feature type="transmembrane region" description="Helical" evidence="7">
    <location>
        <begin position="143"/>
        <end position="164"/>
    </location>
</feature>
<protein>
    <submittedName>
        <fullName evidence="8">MFS general substrate transporter</fullName>
    </submittedName>
</protein>
<evidence type="ECO:0000256" key="4">
    <source>
        <dbReference type="ARBA" id="ARBA00022989"/>
    </source>
</evidence>
<feature type="transmembrane region" description="Helical" evidence="7">
    <location>
        <begin position="43"/>
        <end position="60"/>
    </location>
</feature>
<evidence type="ECO:0000256" key="7">
    <source>
        <dbReference type="SAM" id="Phobius"/>
    </source>
</evidence>
<dbReference type="OrthoDB" id="2985014at2759"/>
<dbReference type="Gene3D" id="1.20.1250.20">
    <property type="entry name" value="MFS general substrate transporter like domains"/>
    <property type="match status" value="2"/>
</dbReference>
<feature type="transmembrane region" description="Helical" evidence="7">
    <location>
        <begin position="445"/>
        <end position="465"/>
    </location>
</feature>
<accession>A0A8E2DWI7</accession>
<feature type="transmembrane region" description="Helical" evidence="7">
    <location>
        <begin position="176"/>
        <end position="199"/>
    </location>
</feature>
<organism evidence="8 9">
    <name type="scientific">Lepidopterella palustris CBS 459.81</name>
    <dbReference type="NCBI Taxonomy" id="1314670"/>
    <lineage>
        <taxon>Eukaryota</taxon>
        <taxon>Fungi</taxon>
        <taxon>Dikarya</taxon>
        <taxon>Ascomycota</taxon>
        <taxon>Pezizomycotina</taxon>
        <taxon>Dothideomycetes</taxon>
        <taxon>Pleosporomycetidae</taxon>
        <taxon>Mytilinidiales</taxon>
        <taxon>Argynnaceae</taxon>
        <taxon>Lepidopterella</taxon>
    </lineage>
</organism>
<dbReference type="AlphaFoldDB" id="A0A8E2DWI7"/>
<keyword evidence="3 7" id="KW-0812">Transmembrane</keyword>
<dbReference type="EMBL" id="KV746346">
    <property type="protein sequence ID" value="OCK72836.1"/>
    <property type="molecule type" value="Genomic_DNA"/>
</dbReference>
<feature type="transmembrane region" description="Helical" evidence="7">
    <location>
        <begin position="336"/>
        <end position="362"/>
    </location>
</feature>
<dbReference type="PANTHER" id="PTHR43791:SF21">
    <property type="entry name" value="MAJOR FACILITATOR SUPERFAMILY (MFS) PROFILE DOMAIN-CONTAINING PROTEIN"/>
    <property type="match status" value="1"/>
</dbReference>
<dbReference type="GO" id="GO:0022857">
    <property type="term" value="F:transmembrane transporter activity"/>
    <property type="evidence" value="ECO:0007669"/>
    <property type="project" value="InterPro"/>
</dbReference>
<dbReference type="GO" id="GO:0016020">
    <property type="term" value="C:membrane"/>
    <property type="evidence" value="ECO:0007669"/>
    <property type="project" value="UniProtKB-SubCell"/>
</dbReference>
<feature type="compositionally biased region" description="Acidic residues" evidence="6">
    <location>
        <begin position="280"/>
        <end position="291"/>
    </location>
</feature>
<reference evidence="8 9" key="1">
    <citation type="journal article" date="2016" name="Nat. Commun.">
        <title>Ectomycorrhizal ecology is imprinted in the genome of the dominant symbiotic fungus Cenococcum geophilum.</title>
        <authorList>
            <consortium name="DOE Joint Genome Institute"/>
            <person name="Peter M."/>
            <person name="Kohler A."/>
            <person name="Ohm R.A."/>
            <person name="Kuo A."/>
            <person name="Krutzmann J."/>
            <person name="Morin E."/>
            <person name="Arend M."/>
            <person name="Barry K.W."/>
            <person name="Binder M."/>
            <person name="Choi C."/>
            <person name="Clum A."/>
            <person name="Copeland A."/>
            <person name="Grisel N."/>
            <person name="Haridas S."/>
            <person name="Kipfer T."/>
            <person name="LaButti K."/>
            <person name="Lindquist E."/>
            <person name="Lipzen A."/>
            <person name="Maire R."/>
            <person name="Meier B."/>
            <person name="Mihaltcheva S."/>
            <person name="Molinier V."/>
            <person name="Murat C."/>
            <person name="Poggeler S."/>
            <person name="Quandt C.A."/>
            <person name="Sperisen C."/>
            <person name="Tritt A."/>
            <person name="Tisserant E."/>
            <person name="Crous P.W."/>
            <person name="Henrissat B."/>
            <person name="Nehls U."/>
            <person name="Egli S."/>
            <person name="Spatafora J.W."/>
            <person name="Grigoriev I.V."/>
            <person name="Martin F.M."/>
        </authorList>
    </citation>
    <scope>NUCLEOTIDE SEQUENCE [LARGE SCALE GENOMIC DNA]</scope>
    <source>
        <strain evidence="8 9">CBS 459.81</strain>
    </source>
</reference>
<dbReference type="PANTHER" id="PTHR43791">
    <property type="entry name" value="PERMEASE-RELATED"/>
    <property type="match status" value="1"/>
</dbReference>
<keyword evidence="5 7" id="KW-0472">Membrane</keyword>
<evidence type="ECO:0000313" key="8">
    <source>
        <dbReference type="EMBL" id="OCK72836.1"/>
    </source>
</evidence>
<feature type="transmembrane region" description="Helical" evidence="7">
    <location>
        <begin position="112"/>
        <end position="131"/>
    </location>
</feature>
<dbReference type="Proteomes" id="UP000250266">
    <property type="component" value="Unassembled WGS sequence"/>
</dbReference>
<feature type="compositionally biased region" description="Polar residues" evidence="6">
    <location>
        <begin position="296"/>
        <end position="315"/>
    </location>
</feature>
<feature type="region of interest" description="Disordered" evidence="6">
    <location>
        <begin position="260"/>
        <end position="317"/>
    </location>
</feature>
<dbReference type="InterPro" id="IPR036259">
    <property type="entry name" value="MFS_trans_sf"/>
</dbReference>
<gene>
    <name evidence="8" type="ORF">K432DRAFT_411385</name>
</gene>
<dbReference type="InterPro" id="IPR011701">
    <property type="entry name" value="MFS"/>
</dbReference>
<feature type="transmembrane region" description="Helical" evidence="7">
    <location>
        <begin position="219"/>
        <end position="239"/>
    </location>
</feature>
<evidence type="ECO:0000256" key="1">
    <source>
        <dbReference type="ARBA" id="ARBA00004141"/>
    </source>
</evidence>
<keyword evidence="4 7" id="KW-1133">Transmembrane helix</keyword>
<evidence type="ECO:0000256" key="5">
    <source>
        <dbReference type="ARBA" id="ARBA00023136"/>
    </source>
</evidence>
<feature type="transmembrane region" description="Helical" evidence="7">
    <location>
        <begin position="84"/>
        <end position="105"/>
    </location>
</feature>
<feature type="transmembrane region" description="Helical" evidence="7">
    <location>
        <begin position="508"/>
        <end position="527"/>
    </location>
</feature>
<evidence type="ECO:0000256" key="6">
    <source>
        <dbReference type="SAM" id="MobiDB-lite"/>
    </source>
</evidence>
<dbReference type="Pfam" id="PF07690">
    <property type="entry name" value="MFS_1"/>
    <property type="match status" value="1"/>
</dbReference>
<comment type="subcellular location">
    <subcellularLocation>
        <location evidence="1">Membrane</location>
        <topology evidence="1">Multi-pass membrane protein</topology>
    </subcellularLocation>
</comment>
<keyword evidence="2" id="KW-0813">Transport</keyword>
<name>A0A8E2DWI7_9PEZI</name>
<sequence>MDEVYELQSSEQRDPITGPPNMDNEVETQDRQDILNNKTVRKLDLILLPFLALLFLFNSLDKSNIGNAESAHFTSDIGLEKEDLNTAVALFFAFFVTLQPLGAALGRRYGMVIWVPSCMAIWGICTALHVWVRSRWQLFTLRIIIGCLEAGFYPVTVSYLSLFYTRFEFARRLSLFYGQAAVAGALGGVLSYFVFSQFAGEQPGQDTGGNDNGWRSWQVLFLLEGGSTVVIALTGFLWLPHSAKTAWFLSKEEREWAEERIRRDRTDDISSANPTKGDDSDIDDDDNDDEESRNIPSSESHGLLNSTRSTSSSKLVTDDRGLTPHDILSALLSPKIYHLLACNILSSIPVTAFSVFLPLVLAPLTSRSNDSDSNSELSPNPALTNLLTAPPYVCGAITLYLFASYSDRHRIRLGPILAGLCLLLAGLILVVLMPQSKAWAIPRYLSLNILLSGTFIASPLTVAWIAGNTPSPGKRALLLGINGWGNLAGVFSALLFQPKYEKGGYVVPFWWTLGCVGVAAAGYVWFWRGLVRENESRERVVGGWDRGDVEAEKREGKGPVERRRGWVDWVAGRLGGVKGLEGFKRWVERAREGGREGDEKVTFLYGL</sequence>
<keyword evidence="9" id="KW-1185">Reference proteome</keyword>
<evidence type="ECO:0000313" key="9">
    <source>
        <dbReference type="Proteomes" id="UP000250266"/>
    </source>
</evidence>
<proteinExistence type="predicted"/>
<dbReference type="SUPFAM" id="SSF103473">
    <property type="entry name" value="MFS general substrate transporter"/>
    <property type="match status" value="1"/>
</dbReference>